<keyword evidence="2 4" id="KW-0808">Transferase</keyword>
<protein>
    <submittedName>
        <fullName evidence="5">Glycerate kinase</fullName>
    </submittedName>
</protein>
<dbReference type="RefSeq" id="WP_272470025.1">
    <property type="nucleotide sequence ID" value="NZ_JAMRYU010000001.1"/>
</dbReference>
<name>A0A9X3XIY8_9CLOT</name>
<gene>
    <name evidence="5" type="ORF">NE398_01885</name>
</gene>
<proteinExistence type="inferred from homology"/>
<reference evidence="5" key="1">
    <citation type="submission" date="2022-05" db="EMBL/GenBank/DDBJ databases">
        <title>Draft genome sequence of Clostridium tertium strain CP3 isolated from Peru.</title>
        <authorList>
            <person name="Hurtado R."/>
            <person name="Lima L."/>
            <person name="Sousa T."/>
            <person name="Jaiswal A.K."/>
            <person name="Tiwari S."/>
            <person name="Maturrano L."/>
            <person name="Brenig B."/>
            <person name="Azevedo V."/>
        </authorList>
    </citation>
    <scope>NUCLEOTIDE SEQUENCE</scope>
    <source>
        <strain evidence="5">CP3</strain>
    </source>
</reference>
<dbReference type="GO" id="GO:0031388">
    <property type="term" value="P:organic acid phosphorylation"/>
    <property type="evidence" value="ECO:0007669"/>
    <property type="project" value="UniProtKB-UniRule"/>
</dbReference>
<dbReference type="AlphaFoldDB" id="A0A9X3XIY8"/>
<dbReference type="InterPro" id="IPR018193">
    <property type="entry name" value="Glyc_kinase_flavodox-like_fold"/>
</dbReference>
<dbReference type="Gene3D" id="3.90.1510.10">
    <property type="entry name" value="Glycerate kinase, domain 2"/>
    <property type="match status" value="1"/>
</dbReference>
<evidence type="ECO:0000256" key="1">
    <source>
        <dbReference type="ARBA" id="ARBA00006284"/>
    </source>
</evidence>
<dbReference type="PANTHER" id="PTHR21599">
    <property type="entry name" value="GLYCERATE KINASE"/>
    <property type="match status" value="1"/>
</dbReference>
<dbReference type="SUPFAM" id="SSF110738">
    <property type="entry name" value="Glycerate kinase I"/>
    <property type="match status" value="1"/>
</dbReference>
<keyword evidence="6" id="KW-1185">Reference proteome</keyword>
<dbReference type="PANTHER" id="PTHR21599:SF0">
    <property type="entry name" value="GLYCERATE KINASE"/>
    <property type="match status" value="1"/>
</dbReference>
<comment type="similarity">
    <text evidence="1 4">Belongs to the glycerate kinase type-1 family.</text>
</comment>
<organism evidence="5 6">
    <name type="scientific">Clostridium tertium</name>
    <dbReference type="NCBI Taxonomy" id="1559"/>
    <lineage>
        <taxon>Bacteria</taxon>
        <taxon>Bacillati</taxon>
        <taxon>Bacillota</taxon>
        <taxon>Clostridia</taxon>
        <taxon>Eubacteriales</taxon>
        <taxon>Clostridiaceae</taxon>
        <taxon>Clostridium</taxon>
    </lineage>
</organism>
<dbReference type="NCBIfam" id="TIGR00045">
    <property type="entry name" value="glycerate kinase"/>
    <property type="match status" value="1"/>
</dbReference>
<dbReference type="Proteomes" id="UP001141183">
    <property type="component" value="Unassembled WGS sequence"/>
</dbReference>
<dbReference type="InterPro" id="IPR036129">
    <property type="entry name" value="Glycerate_kinase_sf"/>
</dbReference>
<evidence type="ECO:0000256" key="2">
    <source>
        <dbReference type="ARBA" id="ARBA00022679"/>
    </source>
</evidence>
<dbReference type="Gene3D" id="3.40.50.10350">
    <property type="entry name" value="Glycerate kinase, domain 1"/>
    <property type="match status" value="1"/>
</dbReference>
<comment type="caution">
    <text evidence="5">The sequence shown here is derived from an EMBL/GenBank/DDBJ whole genome shotgun (WGS) entry which is preliminary data.</text>
</comment>
<keyword evidence="3 4" id="KW-0418">Kinase</keyword>
<dbReference type="PIRSF" id="PIRSF006078">
    <property type="entry name" value="GlxK"/>
    <property type="match status" value="1"/>
</dbReference>
<evidence type="ECO:0000313" key="6">
    <source>
        <dbReference type="Proteomes" id="UP001141183"/>
    </source>
</evidence>
<dbReference type="GO" id="GO:0008887">
    <property type="term" value="F:glycerate kinase activity"/>
    <property type="evidence" value="ECO:0007669"/>
    <property type="project" value="UniProtKB-UniRule"/>
</dbReference>
<evidence type="ECO:0000256" key="3">
    <source>
        <dbReference type="ARBA" id="ARBA00022777"/>
    </source>
</evidence>
<dbReference type="InterPro" id="IPR004381">
    <property type="entry name" value="Glycerate_kinase"/>
</dbReference>
<evidence type="ECO:0000256" key="4">
    <source>
        <dbReference type="PIRNR" id="PIRNR006078"/>
    </source>
</evidence>
<evidence type="ECO:0000313" key="5">
    <source>
        <dbReference type="EMBL" id="MDC4238919.1"/>
    </source>
</evidence>
<dbReference type="Pfam" id="PF02595">
    <property type="entry name" value="Gly_kinase"/>
    <property type="match status" value="1"/>
</dbReference>
<accession>A0A9X3XIY8</accession>
<dbReference type="EMBL" id="JAMRYU010000001">
    <property type="protein sequence ID" value="MDC4238919.1"/>
    <property type="molecule type" value="Genomic_DNA"/>
</dbReference>
<sequence>MKVVIAPDSYKGSLTAMEVANSIEEGIIKYNKNIEVVKVPMADGGEGTVQALVDATGGKIINLKVCDPLLREIDSFYGILGDGKTAIIEMAAASGLNLLHKNELNPLITSTYGTGQILNDAIEKGCRKIIVGLGGSATNDGGAGMLRALGIRFLNKDGRDIPEGGGVLKNLYKIDKKNFNTEILKCEIIVACDVDNTLCGINGATNVFGPQKGASEDDIRILDEGLSEYSKIIKREFGVDVLNVSGSGAAGGTGAAFLVIGAKLESGVDIVIRETNLVEALKDSDIVFTGEGRIDFQTKFGKAPYGVAKEAEKIGLPVIAICGEIGEGYDELYNHGFTSIFSIVNKPMTLEESIKDSKKLINDISERVIRLICEGDKYLDKN</sequence>
<dbReference type="InterPro" id="IPR018197">
    <property type="entry name" value="Glycerate_kinase_RE-like"/>
</dbReference>